<dbReference type="EMBL" id="JAPUFD010000004">
    <property type="protein sequence ID" value="MDI1486717.1"/>
    <property type="molecule type" value="Genomic_DNA"/>
</dbReference>
<accession>A0AA43QHN8</accession>
<dbReference type="SUPFAM" id="SSF57783">
    <property type="entry name" value="Zinc beta-ribbon"/>
    <property type="match status" value="1"/>
</dbReference>
<dbReference type="PROSITE" id="PS51133">
    <property type="entry name" value="ZF_TFIIS_2"/>
    <property type="match status" value="1"/>
</dbReference>
<proteinExistence type="inferred from homology"/>
<keyword evidence="4" id="KW-0240">DNA-directed RNA polymerase</keyword>
<comment type="function">
    <text evidence="4">DNA-dependent RNA polymerase catalyzes the transcription of DNA into RNA using the four ribonucleoside triphosphates as substrates.</text>
</comment>
<evidence type="ECO:0000256" key="6">
    <source>
        <dbReference type="PROSITE-ProRule" id="PRU00472"/>
    </source>
</evidence>
<dbReference type="GO" id="GO:0003899">
    <property type="term" value="F:DNA-directed RNA polymerase activity"/>
    <property type="evidence" value="ECO:0007669"/>
    <property type="project" value="InterPro"/>
</dbReference>
<feature type="binding site" evidence="5">
    <location>
        <position position="141"/>
    </location>
    <ligand>
        <name>Zn(2+)</name>
        <dbReference type="ChEBI" id="CHEBI:29105"/>
        <label>2</label>
    </ligand>
</feature>
<dbReference type="GO" id="GO:0008270">
    <property type="term" value="F:zinc ion binding"/>
    <property type="evidence" value="ECO:0007669"/>
    <property type="project" value="UniProtKB-KW"/>
</dbReference>
<evidence type="ECO:0000313" key="10">
    <source>
        <dbReference type="Proteomes" id="UP001161017"/>
    </source>
</evidence>
<keyword evidence="10" id="KW-1185">Reference proteome</keyword>
<feature type="binding site" evidence="5">
    <location>
        <position position="49"/>
    </location>
    <ligand>
        <name>Zn(2+)</name>
        <dbReference type="ChEBI" id="CHEBI:29105"/>
        <label>1</label>
    </ligand>
</feature>
<evidence type="ECO:0000256" key="3">
    <source>
        <dbReference type="ARBA" id="ARBA00022833"/>
    </source>
</evidence>
<keyword evidence="2 6" id="KW-0863">Zinc-finger</keyword>
<dbReference type="Pfam" id="PF01096">
    <property type="entry name" value="Zn_ribbon_TFIIS"/>
    <property type="match status" value="1"/>
</dbReference>
<dbReference type="GO" id="GO:0003676">
    <property type="term" value="F:nucleic acid binding"/>
    <property type="evidence" value="ECO:0007669"/>
    <property type="project" value="InterPro"/>
</dbReference>
<evidence type="ECO:0000256" key="7">
    <source>
        <dbReference type="SAM" id="MobiDB-lite"/>
    </source>
</evidence>
<comment type="similarity">
    <text evidence="4">Belongs to the archaeal rpoM/eukaryotic RPA12/RPB9/RPC11 RNA polymerase family.</text>
</comment>
<feature type="domain" description="TFIIS-type" evidence="8">
    <location>
        <begin position="107"/>
        <end position="149"/>
    </location>
</feature>
<reference evidence="9" key="1">
    <citation type="journal article" date="2023" name="Genome Biol. Evol.">
        <title>First Whole Genome Sequence and Flow Cytometry Genome Size Data for the Lichen-Forming Fungus Ramalina farinacea (Ascomycota).</title>
        <authorList>
            <person name="Llewellyn T."/>
            <person name="Mian S."/>
            <person name="Hill R."/>
            <person name="Leitch I.J."/>
            <person name="Gaya E."/>
        </authorList>
    </citation>
    <scope>NUCLEOTIDE SEQUENCE</scope>
    <source>
        <strain evidence="9">LIQ254RAFAR</strain>
    </source>
</reference>
<evidence type="ECO:0000256" key="4">
    <source>
        <dbReference type="PIRNR" id="PIRNR005586"/>
    </source>
</evidence>
<dbReference type="GO" id="GO:0006386">
    <property type="term" value="P:termination of RNA polymerase III transcription"/>
    <property type="evidence" value="ECO:0007669"/>
    <property type="project" value="TreeGrafter"/>
</dbReference>
<feature type="binding site" evidence="5">
    <location>
        <position position="111"/>
    </location>
    <ligand>
        <name>Zn(2+)</name>
        <dbReference type="ChEBI" id="CHEBI:29105"/>
        <label>2</label>
    </ligand>
</feature>
<dbReference type="Proteomes" id="UP001161017">
    <property type="component" value="Unassembled WGS sequence"/>
</dbReference>
<evidence type="ECO:0000313" key="9">
    <source>
        <dbReference type="EMBL" id="MDI1486717.1"/>
    </source>
</evidence>
<evidence type="ECO:0000256" key="2">
    <source>
        <dbReference type="ARBA" id="ARBA00022771"/>
    </source>
</evidence>
<dbReference type="PANTHER" id="PTHR11239">
    <property type="entry name" value="DNA-DIRECTED RNA POLYMERASE"/>
    <property type="match status" value="1"/>
</dbReference>
<dbReference type="Gene3D" id="2.20.25.10">
    <property type="match status" value="1"/>
</dbReference>
<comment type="caution">
    <text evidence="9">The sequence shown here is derived from an EMBL/GenBank/DDBJ whole genome shotgun (WGS) entry which is preliminary data.</text>
</comment>
<protein>
    <recommendedName>
        <fullName evidence="4">DNA-directed RNA polymerase subunit</fullName>
    </recommendedName>
</protein>
<feature type="region of interest" description="Disordered" evidence="7">
    <location>
        <begin position="19"/>
        <end position="39"/>
    </location>
</feature>
<organism evidence="9 10">
    <name type="scientific">Ramalina farinacea</name>
    <dbReference type="NCBI Taxonomy" id="258253"/>
    <lineage>
        <taxon>Eukaryota</taxon>
        <taxon>Fungi</taxon>
        <taxon>Dikarya</taxon>
        <taxon>Ascomycota</taxon>
        <taxon>Pezizomycotina</taxon>
        <taxon>Lecanoromycetes</taxon>
        <taxon>OSLEUM clade</taxon>
        <taxon>Lecanoromycetidae</taxon>
        <taxon>Lecanorales</taxon>
        <taxon>Lecanorineae</taxon>
        <taxon>Ramalinaceae</taxon>
        <taxon>Ramalina</taxon>
    </lineage>
</organism>
<dbReference type="PANTHER" id="PTHR11239:SF12">
    <property type="entry name" value="DNA-DIRECTED RNA POLYMERASE III SUBUNIT RPC10"/>
    <property type="match status" value="1"/>
</dbReference>
<feature type="compositionally biased region" description="Polar residues" evidence="7">
    <location>
        <begin position="19"/>
        <end position="29"/>
    </location>
</feature>
<evidence type="ECO:0000256" key="5">
    <source>
        <dbReference type="PIRSR" id="PIRSR005586-1"/>
    </source>
</evidence>
<dbReference type="AlphaFoldDB" id="A0AA43QHN8"/>
<evidence type="ECO:0000259" key="8">
    <source>
        <dbReference type="PROSITE" id="PS51133"/>
    </source>
</evidence>
<feature type="binding site" evidence="5">
    <location>
        <position position="116"/>
    </location>
    <ligand>
        <name>Zn(2+)</name>
        <dbReference type="ChEBI" id="CHEBI:29105"/>
        <label>2</label>
    </ligand>
</feature>
<dbReference type="SMART" id="SM00440">
    <property type="entry name" value="ZnF_C2C2"/>
    <property type="match status" value="1"/>
</dbReference>
<dbReference type="GO" id="GO:0005666">
    <property type="term" value="C:RNA polymerase III complex"/>
    <property type="evidence" value="ECO:0007669"/>
    <property type="project" value="TreeGrafter"/>
</dbReference>
<comment type="subcellular location">
    <subcellularLocation>
        <location evidence="4">Nucleus</location>
    </subcellularLocation>
</comment>
<dbReference type="InterPro" id="IPR012164">
    <property type="entry name" value="Rpa12/Rpb9/Rpc10/TFS"/>
</dbReference>
<keyword evidence="1 5" id="KW-0479">Metal-binding</keyword>
<feature type="binding site" evidence="5">
    <location>
        <position position="144"/>
    </location>
    <ligand>
        <name>Zn(2+)</name>
        <dbReference type="ChEBI" id="CHEBI:29105"/>
        <label>2</label>
    </ligand>
</feature>
<name>A0AA43QHN8_9LECA</name>
<dbReference type="PIRSF" id="PIRSF005586">
    <property type="entry name" value="RNApol_RpoM"/>
    <property type="match status" value="1"/>
</dbReference>
<feature type="binding site" evidence="5">
    <location>
        <position position="46"/>
    </location>
    <ligand>
        <name>Zn(2+)</name>
        <dbReference type="ChEBI" id="CHEBI:29105"/>
        <label>1</label>
    </ligand>
</feature>
<keyword evidence="4" id="KW-0539">Nucleus</keyword>
<evidence type="ECO:0000256" key="1">
    <source>
        <dbReference type="ARBA" id="ARBA00022723"/>
    </source>
</evidence>
<keyword evidence="3 5" id="KW-0862">Zinc</keyword>
<dbReference type="InterPro" id="IPR001222">
    <property type="entry name" value="Znf_TFIIS"/>
</dbReference>
<keyword evidence="4" id="KW-0804">Transcription</keyword>
<gene>
    <name evidence="9" type="primary">RPC11</name>
    <name evidence="9" type="ORF">OHK93_005978</name>
</gene>
<sequence>MLVFCPTCANILTITSLPSTSPQHPSFSDPSADPDTDLAPRNRLECRTCPYMFLIPRNTVYYDKREMKRKEVDDVLADGEGGGGEVVEGTLGMVGWGLNGGGIANAPVVQCNNTDCKGSQAEFYQVQIRSADEPMTTFYKCKMCGHRWNEN</sequence>